<keyword evidence="3" id="KW-1185">Reference proteome</keyword>
<dbReference type="Proteomes" id="UP000094472">
    <property type="component" value="Unassembled WGS sequence"/>
</dbReference>
<reference evidence="2 3" key="1">
    <citation type="journal article" date="2016" name="Environ. Microbiol.">
        <title>New Methyloceanibacter diversity from North Sea sediments includes methanotroph containing solely the soluble methane monooxygenase.</title>
        <authorList>
            <person name="Vekeman B."/>
            <person name="Kerckhof F.M."/>
            <person name="Cremers G."/>
            <person name="de Vos P."/>
            <person name="Vandamme P."/>
            <person name="Boon N."/>
            <person name="Op den Camp H.J."/>
            <person name="Heylen K."/>
        </authorList>
    </citation>
    <scope>NUCLEOTIDE SEQUENCE [LARGE SCALE GENOMIC DNA]</scope>
    <source>
        <strain evidence="2 3">R-67175</strain>
    </source>
</reference>
<dbReference type="EMBL" id="LPWF01000023">
    <property type="protein sequence ID" value="ODR98273.1"/>
    <property type="molecule type" value="Genomic_DNA"/>
</dbReference>
<dbReference type="STRING" id="1774969.AUC69_10320"/>
<evidence type="ECO:0000313" key="2">
    <source>
        <dbReference type="EMBL" id="ODR98273.1"/>
    </source>
</evidence>
<feature type="region of interest" description="Disordered" evidence="1">
    <location>
        <begin position="1"/>
        <end position="25"/>
    </location>
</feature>
<proteinExistence type="predicted"/>
<evidence type="ECO:0000313" key="3">
    <source>
        <dbReference type="Proteomes" id="UP000094472"/>
    </source>
</evidence>
<dbReference type="AlphaFoldDB" id="A0A1E3VXM2"/>
<organism evidence="2 3">
    <name type="scientific">Methyloceanibacter superfactus</name>
    <dbReference type="NCBI Taxonomy" id="1774969"/>
    <lineage>
        <taxon>Bacteria</taxon>
        <taxon>Pseudomonadati</taxon>
        <taxon>Pseudomonadota</taxon>
        <taxon>Alphaproteobacteria</taxon>
        <taxon>Hyphomicrobiales</taxon>
        <taxon>Hyphomicrobiaceae</taxon>
        <taxon>Methyloceanibacter</taxon>
    </lineage>
</organism>
<accession>A0A1E3VXM2</accession>
<comment type="caution">
    <text evidence="2">The sequence shown here is derived from an EMBL/GenBank/DDBJ whole genome shotgun (WGS) entry which is preliminary data.</text>
</comment>
<sequence>MIKSIMTSLPAEADGSSQAPGGDPDAVAAPLARLKQLLETDDGEAADFMIEVKPQLAGVLTPAEVKALTDQVGNFEFEAALKCLSGIASRLSLDIGGQ</sequence>
<gene>
    <name evidence="2" type="ORF">AUC69_10320</name>
</gene>
<name>A0A1E3VXM2_9HYPH</name>
<protein>
    <submittedName>
        <fullName evidence="2">Uncharacterized protein</fullName>
    </submittedName>
</protein>
<evidence type="ECO:0000256" key="1">
    <source>
        <dbReference type="SAM" id="MobiDB-lite"/>
    </source>
</evidence>